<dbReference type="InterPro" id="IPR032805">
    <property type="entry name" value="Wax_synthase_dom"/>
</dbReference>
<dbReference type="PANTHER" id="PTHR31595">
    <property type="entry name" value="LONG-CHAIN-ALCOHOL O-FATTY-ACYLTRANSFERASE 3-RELATED"/>
    <property type="match status" value="1"/>
</dbReference>
<feature type="transmembrane region" description="Helical" evidence="8">
    <location>
        <begin position="61"/>
        <end position="81"/>
    </location>
</feature>
<keyword evidence="4" id="KW-0808">Transferase</keyword>
<evidence type="ECO:0000256" key="6">
    <source>
        <dbReference type="ARBA" id="ARBA00022989"/>
    </source>
</evidence>
<comment type="similarity">
    <text evidence="3">Belongs to the wax synthase family.</text>
</comment>
<dbReference type="AlphaFoldDB" id="A0A8H6ZK40"/>
<keyword evidence="11" id="KW-1185">Reference proteome</keyword>
<dbReference type="OrthoDB" id="1077582at2759"/>
<keyword evidence="5 8" id="KW-0812">Transmembrane</keyword>
<evidence type="ECO:0000313" key="10">
    <source>
        <dbReference type="EMBL" id="KAF7422420.1"/>
    </source>
</evidence>
<evidence type="ECO:0000256" key="5">
    <source>
        <dbReference type="ARBA" id="ARBA00022692"/>
    </source>
</evidence>
<comment type="subcellular location">
    <subcellularLocation>
        <location evidence="1">Membrane</location>
        <topology evidence="1">Multi-pass membrane protein</topology>
    </subcellularLocation>
</comment>
<feature type="transmembrane region" description="Helical" evidence="8">
    <location>
        <begin position="29"/>
        <end position="49"/>
    </location>
</feature>
<comment type="pathway">
    <text evidence="2">Secondary metabolite biosynthesis.</text>
</comment>
<comment type="caution">
    <text evidence="10">The sequence shown here is derived from an EMBL/GenBank/DDBJ whole genome shotgun (WGS) entry which is preliminary data.</text>
</comment>
<evidence type="ECO:0000256" key="1">
    <source>
        <dbReference type="ARBA" id="ARBA00004141"/>
    </source>
</evidence>
<evidence type="ECO:0000256" key="3">
    <source>
        <dbReference type="ARBA" id="ARBA00007282"/>
    </source>
</evidence>
<dbReference type="GO" id="GO:0006629">
    <property type="term" value="P:lipid metabolic process"/>
    <property type="evidence" value="ECO:0007669"/>
    <property type="project" value="InterPro"/>
</dbReference>
<protein>
    <recommendedName>
        <fullName evidence="9">Wax synthase domain-containing protein</fullName>
    </recommendedName>
</protein>
<evidence type="ECO:0000256" key="2">
    <source>
        <dbReference type="ARBA" id="ARBA00005179"/>
    </source>
</evidence>
<feature type="domain" description="Wax synthase" evidence="9">
    <location>
        <begin position="273"/>
        <end position="357"/>
    </location>
</feature>
<proteinExistence type="inferred from homology"/>
<dbReference type="Proteomes" id="UP000623687">
    <property type="component" value="Unassembled WGS sequence"/>
</dbReference>
<evidence type="ECO:0000313" key="11">
    <source>
        <dbReference type="Proteomes" id="UP000623687"/>
    </source>
</evidence>
<dbReference type="VEuPathDB" id="FungiDB:PC9H_010576"/>
<reference evidence="10" key="1">
    <citation type="submission" date="2019-07" db="EMBL/GenBank/DDBJ databases">
        <authorList>
            <person name="Palmer J.M."/>
        </authorList>
    </citation>
    <scope>NUCLEOTIDE SEQUENCE</scope>
    <source>
        <strain evidence="10">PC9</strain>
    </source>
</reference>
<evidence type="ECO:0000256" key="7">
    <source>
        <dbReference type="ARBA" id="ARBA00023136"/>
    </source>
</evidence>
<evidence type="ECO:0000256" key="8">
    <source>
        <dbReference type="SAM" id="Phobius"/>
    </source>
</evidence>
<keyword evidence="7 8" id="KW-0472">Membrane</keyword>
<dbReference type="GO" id="GO:0016020">
    <property type="term" value="C:membrane"/>
    <property type="evidence" value="ECO:0007669"/>
    <property type="project" value="UniProtKB-SubCell"/>
</dbReference>
<name>A0A8H6ZK40_PLEOS</name>
<dbReference type="RefSeq" id="XP_036627452.1">
    <property type="nucleotide sequence ID" value="XM_036780069.1"/>
</dbReference>
<accession>A0A8H6ZK40</accession>
<dbReference type="GeneID" id="59380394"/>
<dbReference type="PANTHER" id="PTHR31595:SF57">
    <property type="entry name" value="OS04G0481900 PROTEIN"/>
    <property type="match status" value="1"/>
</dbReference>
<dbReference type="Pfam" id="PF13813">
    <property type="entry name" value="MBOAT_2"/>
    <property type="match status" value="1"/>
</dbReference>
<sequence length="438" mass="48479">MNQLLDEISTGGYRAFRALIPEPHDRIPVAPSTIIVAAAASLPFALLAAMSRRPGTYVIRLLLLPSAIVSIVKVAFGYAWMTPMLNVYNWGQCLLAEVLIAKALEFTFTKEGMLKRDEILPGQLQKAHSDHDTNGSVTSVEPDLRIDASLITDAIDVAHTMRGLSYQYSAGVRVPPHTRPLERRAFLGATLRSFITNFLILDLLETFLKLFPNVGSPSGGSMFYPTLPLVTRYTVSTVIHVLTGTCLLAGFGMVYDLITLLAVGVVGGSPLRWPPVMENPWISQSMHEFWGLRWHQLLRQTFLAFGGYPLQYVFKRLHLPSDFGMVFGAFLASALFHECSIYSMGKGFDPAPVIFFLTQVLVLAAERIWRHVTGRRVGGWPGTLWVYAILFFGAQPMIDSWHRRGLGGGLIIPPFLSPARLVLVPLIKRVLVSSLTST</sequence>
<gene>
    <name evidence="10" type="ORF">PC9H_010576</name>
</gene>
<evidence type="ECO:0000256" key="4">
    <source>
        <dbReference type="ARBA" id="ARBA00022679"/>
    </source>
</evidence>
<keyword evidence="6 8" id="KW-1133">Transmembrane helix</keyword>
<evidence type="ECO:0000259" key="9">
    <source>
        <dbReference type="Pfam" id="PF13813"/>
    </source>
</evidence>
<dbReference type="GO" id="GO:0008374">
    <property type="term" value="F:O-acyltransferase activity"/>
    <property type="evidence" value="ECO:0007669"/>
    <property type="project" value="InterPro"/>
</dbReference>
<dbReference type="EMBL" id="JACETU010000008">
    <property type="protein sequence ID" value="KAF7422420.1"/>
    <property type="molecule type" value="Genomic_DNA"/>
</dbReference>
<dbReference type="InterPro" id="IPR044851">
    <property type="entry name" value="Wax_synthase"/>
</dbReference>
<organism evidence="10 11">
    <name type="scientific">Pleurotus ostreatus</name>
    <name type="common">Oyster mushroom</name>
    <name type="synonym">White-rot fungus</name>
    <dbReference type="NCBI Taxonomy" id="5322"/>
    <lineage>
        <taxon>Eukaryota</taxon>
        <taxon>Fungi</taxon>
        <taxon>Dikarya</taxon>
        <taxon>Basidiomycota</taxon>
        <taxon>Agaricomycotina</taxon>
        <taxon>Agaricomycetes</taxon>
        <taxon>Agaricomycetidae</taxon>
        <taxon>Agaricales</taxon>
        <taxon>Pleurotineae</taxon>
        <taxon>Pleurotaceae</taxon>
        <taxon>Pleurotus</taxon>
    </lineage>
</organism>